<evidence type="ECO:0000313" key="1">
    <source>
        <dbReference type="EMBL" id="KKP60762.1"/>
    </source>
</evidence>
<accession>A0A0G0E069</accession>
<name>A0A0G0E069_9BACT</name>
<organism evidence="1 2">
    <name type="scientific">Candidatus Roizmanbacteria bacterium GW2011_GWA2_34_18</name>
    <dbReference type="NCBI Taxonomy" id="1618477"/>
    <lineage>
        <taxon>Bacteria</taxon>
        <taxon>Candidatus Roizmaniibacteriota</taxon>
    </lineage>
</organism>
<dbReference type="STRING" id="1618477.UR54_C0008G0003"/>
<reference evidence="1 2" key="1">
    <citation type="journal article" date="2015" name="Nature">
        <title>rRNA introns, odd ribosomes, and small enigmatic genomes across a large radiation of phyla.</title>
        <authorList>
            <person name="Brown C.T."/>
            <person name="Hug L.A."/>
            <person name="Thomas B.C."/>
            <person name="Sharon I."/>
            <person name="Castelle C.J."/>
            <person name="Singh A."/>
            <person name="Wilkins M.J."/>
            <person name="Williams K.H."/>
            <person name="Banfield J.F."/>
        </authorList>
    </citation>
    <scope>NUCLEOTIDE SEQUENCE [LARGE SCALE GENOMIC DNA]</scope>
</reference>
<proteinExistence type="predicted"/>
<dbReference type="Proteomes" id="UP000034688">
    <property type="component" value="Unassembled WGS sequence"/>
</dbReference>
<gene>
    <name evidence="1" type="ORF">UR54_C0008G0003</name>
</gene>
<dbReference type="EMBL" id="LBPP01000008">
    <property type="protein sequence ID" value="KKP60762.1"/>
    <property type="molecule type" value="Genomic_DNA"/>
</dbReference>
<dbReference type="AlphaFoldDB" id="A0A0G0E069"/>
<protein>
    <submittedName>
        <fullName evidence="1">Uncharacterized protein</fullName>
    </submittedName>
</protein>
<sequence length="74" mass="8656">MGNRPHLLFQPLNIFHNVFGMAKEKIEPIIKDKYPEISDEVKILLDRFASLMIDRTLQDKKNKTGPFKQVDKSE</sequence>
<evidence type="ECO:0000313" key="2">
    <source>
        <dbReference type="Proteomes" id="UP000034688"/>
    </source>
</evidence>
<comment type="caution">
    <text evidence="1">The sequence shown here is derived from an EMBL/GenBank/DDBJ whole genome shotgun (WGS) entry which is preliminary data.</text>
</comment>